<keyword evidence="9" id="KW-1185">Reference proteome</keyword>
<protein>
    <recommendedName>
        <fullName evidence="7">Integral membrane bound transporter domain-containing protein</fullName>
    </recommendedName>
</protein>
<dbReference type="RefSeq" id="XP_014158826.1">
    <property type="nucleotide sequence ID" value="XM_014303351.1"/>
</dbReference>
<keyword evidence="2 6" id="KW-0812">Transmembrane</keyword>
<feature type="transmembrane region" description="Helical" evidence="6">
    <location>
        <begin position="433"/>
        <end position="453"/>
    </location>
</feature>
<name>A0A0L0G7M8_9EUKA</name>
<feature type="transmembrane region" description="Helical" evidence="6">
    <location>
        <begin position="246"/>
        <end position="268"/>
    </location>
</feature>
<accession>A0A0L0G7M8</accession>
<sequence length="1393" mass="152849">MYRTNFVGSADTHWDEAESTDDDDTNTLSHANSIRALHTHRNAHTGTAGSDATQHDQGIEPAQVVDADARGDDQSMRSRRHWIHSLVPRIRTRGGNGKANVQVAKYNMKTAHTSGLNLASTLAPGAQNGTDGLDTNNNINDNSKNESEVNKPPPGKILCDLPETWPHPVLGARLFNRLFADNRFWAYVSDSRVTRALRFGAVSIPAYYVSVFPTELGDTAILVGIFYMICTFMAPHGIGSITALTFFLLGLILAYAVTSALLACVLAGSNALLLVVYFLICMIFGLSALGPLGKIGRLLPVLMIIVMASLFWSLYPSAADGLSAVVPEDTVKSIIEEEQQQITAAEQAGIVLDLDPIVREFADTLVEMMSANATSSVIFNIPESLDSPLTGIDMNVTVVPGASVYFYIPPGSWVISNVLWGDTNSGLTNIRTAVEHMCVALAFFVACFLLPPYKGMKREARHIMGRVLATFTTAYSGFSRSVNRSEHDEDLNDKYMIGLAQTIFNALAGAKALLGGGAALDPNIFTPSPLSRIDKQLAAVLEKISAMSTELYMHAVYETEDDEASEEVLSALADLKHACGDLIEKCGIAICQIPHPGMKAQSESLAEDLVTLEKNLQEAYSLYDKVYLTDLYAQLQSADKRNGDRLSPDLNIKDRAGGDDGDGTVERLLVNSVANQCQVRACFRDNPTRLSEAVRDLLHAQYDYAVKNLVLPGILWLFGGVIVSIANPLLHLVRAIKAIPTAKWRGEAAWYHERNVHMVLRYSVGLLILFIIPLYSVTFRTWVWPEKQDTDSYLQYLAVPIANRMEMWSVLSFIICLFPTLEATTHKALARMFGILIGCLLSWFILWSSQDEGWAIIIWLAVTHTVTVFFAATEGSESVVWVSPAWGYAAVSTQICITIVCLEYWHTRSIYTIEYFILSRFAGNYFGSMMAILMAMWFLPQSAGFNARVACLQTYDHLMKSLRAAVDSVGSTVERKASVMLAVYSGPELGGPDDATTPAASGDAGNDVSGTPDGCATRKDNTYVVSPQTSTSTTNPTQPARDKEGFAQAVAELGKAGATLAEAQELLADAGVLPNGPIVVTDRRLNHLRVYFATLYRIAQVMENAADIAGEERTKSVLMKQLRDKSGTWKASDDSSSGPDNDSQNNLSKKDGVLAAMMKKTKAKTSNTSEFKHNKPEPRKKAPRREVCVLRIDPELKEEAYHALEVLQMRLRGVLWAHSDYDAADLPFWSGLTLSDEVKRGDDEALNLLISARKLGASVTDAGGEGTGALKVVDTHTGKRARSVSVRSDHLRSRKDIVNDSLCLKVDVEHRAFMNMSLQELIDSVHSTESSDLVYFALSLARFEDYSGLILQAYSRLQPESEMPYLQDLFTIRNARSRRFIKALKTSEGAMKC</sequence>
<dbReference type="eggNOG" id="ENOG502SF0D">
    <property type="taxonomic scope" value="Eukaryota"/>
</dbReference>
<feature type="compositionally biased region" description="Basic and acidic residues" evidence="5">
    <location>
        <begin position="1124"/>
        <end position="1133"/>
    </location>
</feature>
<feature type="transmembrane region" description="Helical" evidence="6">
    <location>
        <begin position="274"/>
        <end position="291"/>
    </location>
</feature>
<feature type="transmembrane region" description="Helical" evidence="6">
    <location>
        <begin position="828"/>
        <end position="847"/>
    </location>
</feature>
<feature type="compositionally biased region" description="Low complexity" evidence="5">
    <location>
        <begin position="1134"/>
        <end position="1146"/>
    </location>
</feature>
<dbReference type="GeneID" id="25903382"/>
<dbReference type="Pfam" id="PF13515">
    <property type="entry name" value="FUSC_2"/>
    <property type="match status" value="1"/>
</dbReference>
<feature type="transmembrane region" description="Helical" evidence="6">
    <location>
        <begin position="709"/>
        <end position="730"/>
    </location>
</feature>
<feature type="region of interest" description="Disordered" evidence="5">
    <location>
        <begin position="1124"/>
        <end position="1183"/>
    </location>
</feature>
<gene>
    <name evidence="8" type="ORF">SARC_02878</name>
</gene>
<feature type="compositionally biased region" description="Low complexity" evidence="5">
    <location>
        <begin position="1026"/>
        <end position="1039"/>
    </location>
</feature>
<dbReference type="Proteomes" id="UP000054560">
    <property type="component" value="Unassembled WGS sequence"/>
</dbReference>
<proteinExistence type="predicted"/>
<keyword evidence="4 6" id="KW-0472">Membrane</keyword>
<organism evidence="8 9">
    <name type="scientific">Sphaeroforma arctica JP610</name>
    <dbReference type="NCBI Taxonomy" id="667725"/>
    <lineage>
        <taxon>Eukaryota</taxon>
        <taxon>Ichthyosporea</taxon>
        <taxon>Ichthyophonida</taxon>
        <taxon>Sphaeroforma</taxon>
    </lineage>
</organism>
<evidence type="ECO:0000256" key="6">
    <source>
        <dbReference type="SAM" id="Phobius"/>
    </source>
</evidence>
<evidence type="ECO:0000256" key="1">
    <source>
        <dbReference type="ARBA" id="ARBA00004141"/>
    </source>
</evidence>
<evidence type="ECO:0000313" key="9">
    <source>
        <dbReference type="Proteomes" id="UP000054560"/>
    </source>
</evidence>
<feature type="compositionally biased region" description="Basic and acidic residues" evidence="5">
    <location>
        <begin position="1170"/>
        <end position="1183"/>
    </location>
</feature>
<dbReference type="EMBL" id="KQ241731">
    <property type="protein sequence ID" value="KNC84924.1"/>
    <property type="molecule type" value="Genomic_DNA"/>
</dbReference>
<comment type="subcellular location">
    <subcellularLocation>
        <location evidence="1">Membrane</location>
        <topology evidence="1">Multi-pass membrane protein</topology>
    </subcellularLocation>
</comment>
<evidence type="ECO:0000256" key="5">
    <source>
        <dbReference type="SAM" id="MobiDB-lite"/>
    </source>
</evidence>
<evidence type="ECO:0000256" key="4">
    <source>
        <dbReference type="ARBA" id="ARBA00023136"/>
    </source>
</evidence>
<feature type="transmembrane region" description="Helical" evidence="6">
    <location>
        <begin position="298"/>
        <end position="315"/>
    </location>
</feature>
<evidence type="ECO:0000256" key="2">
    <source>
        <dbReference type="ARBA" id="ARBA00022692"/>
    </source>
</evidence>
<dbReference type="InterPro" id="IPR049453">
    <property type="entry name" value="Memb_transporter_dom"/>
</dbReference>
<feature type="domain" description="Integral membrane bound transporter" evidence="7">
    <location>
        <begin position="807"/>
        <end position="934"/>
    </location>
</feature>
<feature type="region of interest" description="Disordered" evidence="5">
    <location>
        <begin position="990"/>
        <end position="1041"/>
    </location>
</feature>
<feature type="transmembrane region" description="Helical" evidence="6">
    <location>
        <begin position="762"/>
        <end position="784"/>
    </location>
</feature>
<evidence type="ECO:0000256" key="3">
    <source>
        <dbReference type="ARBA" id="ARBA00022989"/>
    </source>
</evidence>
<feature type="transmembrane region" description="Helical" evidence="6">
    <location>
        <begin position="885"/>
        <end position="905"/>
    </location>
</feature>
<evidence type="ECO:0000259" key="7">
    <source>
        <dbReference type="Pfam" id="PF13515"/>
    </source>
</evidence>
<dbReference type="GO" id="GO:0016020">
    <property type="term" value="C:membrane"/>
    <property type="evidence" value="ECO:0007669"/>
    <property type="project" value="UniProtKB-SubCell"/>
</dbReference>
<feature type="transmembrane region" description="Helical" evidence="6">
    <location>
        <begin position="917"/>
        <end position="939"/>
    </location>
</feature>
<feature type="transmembrane region" description="Helical" evidence="6">
    <location>
        <begin position="854"/>
        <end position="873"/>
    </location>
</feature>
<feature type="transmembrane region" description="Helical" evidence="6">
    <location>
        <begin position="216"/>
        <end position="234"/>
    </location>
</feature>
<keyword evidence="3 6" id="KW-1133">Transmembrane helix</keyword>
<evidence type="ECO:0000313" key="8">
    <source>
        <dbReference type="EMBL" id="KNC84924.1"/>
    </source>
</evidence>
<reference evidence="8 9" key="1">
    <citation type="submission" date="2011-02" db="EMBL/GenBank/DDBJ databases">
        <title>The Genome Sequence of Sphaeroforma arctica JP610.</title>
        <authorList>
            <consortium name="The Broad Institute Genome Sequencing Platform"/>
            <person name="Russ C."/>
            <person name="Cuomo C."/>
            <person name="Young S.K."/>
            <person name="Zeng Q."/>
            <person name="Gargeya S."/>
            <person name="Alvarado L."/>
            <person name="Berlin A."/>
            <person name="Chapman S.B."/>
            <person name="Chen Z."/>
            <person name="Freedman E."/>
            <person name="Gellesch M."/>
            <person name="Goldberg J."/>
            <person name="Griggs A."/>
            <person name="Gujja S."/>
            <person name="Heilman E."/>
            <person name="Heiman D."/>
            <person name="Howarth C."/>
            <person name="Mehta T."/>
            <person name="Neiman D."/>
            <person name="Pearson M."/>
            <person name="Roberts A."/>
            <person name="Saif S."/>
            <person name="Shea T."/>
            <person name="Shenoy N."/>
            <person name="Sisk P."/>
            <person name="Stolte C."/>
            <person name="Sykes S."/>
            <person name="White J."/>
            <person name="Yandava C."/>
            <person name="Burger G."/>
            <person name="Gray M.W."/>
            <person name="Holland P.W.H."/>
            <person name="King N."/>
            <person name="Lang F.B.F."/>
            <person name="Roger A.J."/>
            <person name="Ruiz-Trillo I."/>
            <person name="Haas B."/>
            <person name="Nusbaum C."/>
            <person name="Birren B."/>
        </authorList>
    </citation>
    <scope>NUCLEOTIDE SEQUENCE [LARGE SCALE GENOMIC DNA]</scope>
    <source>
        <strain evidence="8 9">JP610</strain>
    </source>
</reference>
<dbReference type="OrthoDB" id="10691086at2759"/>